<dbReference type="GO" id="GO:0003677">
    <property type="term" value="F:DNA binding"/>
    <property type="evidence" value="ECO:0007669"/>
    <property type="project" value="InterPro"/>
</dbReference>
<gene>
    <name evidence="6" type="ORF">AC579_6388</name>
</gene>
<organism evidence="6 7">
    <name type="scientific">Pseudocercospora musae</name>
    <dbReference type="NCBI Taxonomy" id="113226"/>
    <lineage>
        <taxon>Eukaryota</taxon>
        <taxon>Fungi</taxon>
        <taxon>Dikarya</taxon>
        <taxon>Ascomycota</taxon>
        <taxon>Pezizomycotina</taxon>
        <taxon>Dothideomycetes</taxon>
        <taxon>Dothideomycetidae</taxon>
        <taxon>Mycosphaerellales</taxon>
        <taxon>Mycosphaerellaceae</taxon>
        <taxon>Pseudocercospora</taxon>
    </lineage>
</organism>
<evidence type="ECO:0000259" key="5">
    <source>
        <dbReference type="PROSITE" id="PS50048"/>
    </source>
</evidence>
<feature type="region of interest" description="Disordered" evidence="4">
    <location>
        <begin position="135"/>
        <end position="156"/>
    </location>
</feature>
<dbReference type="Pfam" id="PF04082">
    <property type="entry name" value="Fungal_trans"/>
    <property type="match status" value="1"/>
</dbReference>
<evidence type="ECO:0000313" key="6">
    <source>
        <dbReference type="EMBL" id="KXT14713.1"/>
    </source>
</evidence>
<keyword evidence="7" id="KW-1185">Reference proteome</keyword>
<comment type="subcellular location">
    <subcellularLocation>
        <location evidence="1">Nucleus</location>
    </subcellularLocation>
</comment>
<evidence type="ECO:0000256" key="1">
    <source>
        <dbReference type="ARBA" id="ARBA00004123"/>
    </source>
</evidence>
<dbReference type="AlphaFoldDB" id="A0A139IIY0"/>
<dbReference type="Pfam" id="PF00172">
    <property type="entry name" value="Zn_clus"/>
    <property type="match status" value="1"/>
</dbReference>
<proteinExistence type="predicted"/>
<dbReference type="InterPro" id="IPR007219">
    <property type="entry name" value="XnlR_reg_dom"/>
</dbReference>
<evidence type="ECO:0000256" key="4">
    <source>
        <dbReference type="SAM" id="MobiDB-lite"/>
    </source>
</evidence>
<reference evidence="6 7" key="1">
    <citation type="submission" date="2015-07" db="EMBL/GenBank/DDBJ databases">
        <title>Comparative genomics of the Sigatoka disease complex on banana suggests a link between parallel evolutionary changes in Pseudocercospora fijiensis and Pseudocercospora eumusae and increased virulence on the banana host.</title>
        <authorList>
            <person name="Chang T.-C."/>
            <person name="Salvucci A."/>
            <person name="Crous P.W."/>
            <person name="Stergiopoulos I."/>
        </authorList>
    </citation>
    <scope>NUCLEOTIDE SEQUENCE [LARGE SCALE GENOMIC DNA]</scope>
    <source>
        <strain evidence="6 7">CBS 116634</strain>
    </source>
</reference>
<dbReference type="GO" id="GO:0000981">
    <property type="term" value="F:DNA-binding transcription factor activity, RNA polymerase II-specific"/>
    <property type="evidence" value="ECO:0007669"/>
    <property type="project" value="InterPro"/>
</dbReference>
<dbReference type="CDD" id="cd00067">
    <property type="entry name" value="GAL4"/>
    <property type="match status" value="1"/>
</dbReference>
<dbReference type="EMBL" id="LFZO01000077">
    <property type="protein sequence ID" value="KXT14713.1"/>
    <property type="molecule type" value="Genomic_DNA"/>
</dbReference>
<keyword evidence="3" id="KW-0539">Nucleus</keyword>
<dbReference type="GO" id="GO:0005634">
    <property type="term" value="C:nucleus"/>
    <property type="evidence" value="ECO:0007669"/>
    <property type="project" value="UniProtKB-SubCell"/>
</dbReference>
<dbReference type="STRING" id="113226.A0A139IIY0"/>
<dbReference type="SMART" id="SM00066">
    <property type="entry name" value="GAL4"/>
    <property type="match status" value="1"/>
</dbReference>
<dbReference type="GO" id="GO:0006351">
    <property type="term" value="P:DNA-templated transcription"/>
    <property type="evidence" value="ECO:0007669"/>
    <property type="project" value="InterPro"/>
</dbReference>
<evidence type="ECO:0000313" key="7">
    <source>
        <dbReference type="Proteomes" id="UP000073492"/>
    </source>
</evidence>
<evidence type="ECO:0000256" key="2">
    <source>
        <dbReference type="ARBA" id="ARBA00022723"/>
    </source>
</evidence>
<dbReference type="InterPro" id="IPR001138">
    <property type="entry name" value="Zn2Cys6_DnaBD"/>
</dbReference>
<dbReference type="PROSITE" id="PS50048">
    <property type="entry name" value="ZN2_CY6_FUNGAL_2"/>
    <property type="match status" value="1"/>
</dbReference>
<dbReference type="Gene3D" id="4.10.240.10">
    <property type="entry name" value="Zn(2)-C6 fungal-type DNA-binding domain"/>
    <property type="match status" value="1"/>
</dbReference>
<dbReference type="CDD" id="cd12148">
    <property type="entry name" value="fungal_TF_MHR"/>
    <property type="match status" value="1"/>
</dbReference>
<dbReference type="InterPro" id="IPR050613">
    <property type="entry name" value="Sec_Metabolite_Reg"/>
</dbReference>
<dbReference type="InterPro" id="IPR036864">
    <property type="entry name" value="Zn2-C6_fun-type_DNA-bd_sf"/>
</dbReference>
<comment type="caution">
    <text evidence="6">The sequence shown here is derived from an EMBL/GenBank/DDBJ whole genome shotgun (WGS) entry which is preliminary data.</text>
</comment>
<dbReference type="Proteomes" id="UP000073492">
    <property type="component" value="Unassembled WGS sequence"/>
</dbReference>
<dbReference type="SUPFAM" id="SSF57701">
    <property type="entry name" value="Zn2/Cys6 DNA-binding domain"/>
    <property type="match status" value="1"/>
</dbReference>
<accession>A0A139IIY0</accession>
<keyword evidence="2" id="KW-0479">Metal-binding</keyword>
<dbReference type="OrthoDB" id="424974at2759"/>
<sequence>MAEEVGSQGRGEGATQHIRLACQACQRKKIKCDRTFPCGQCLRSSLVCEASTRKPRVRHAGKRAVDLELRNRITKLESLVESLSGEVGLVDKDAVTQPRAHHVVTSAPGSPVVENGSPFWSTLTNEVQALRDALEEDESDDEAASSPVAQNGSERTNDCSLTHDLLICAPGAIYVIPGAIPEPPPLMADELYKVYLTNVDPVFKLLHRSTVEAFLFRDMPYFGRPADSPPNQALKAAMWFAAVTTLRDDECAARFSATRSDLLRLCRRHCDAALTLADVMVTTDLATLQAFVVYVAASRITDSSRRPWTMTGLIMRLAQGLSLHHENASHTPFEQETRRRLWHQIRVLDAFAASDRGTEVLIPLASFTTALPNNVDDDDFDENSPYIPNREKGMSDMTFNLMAHLATRVTMQLLAPEHTPDGKTWQQRLELARDLGNELREKYLQFCDLSKPFHRFIHAVGASMAASSMLRAVRPLQKHVSSIPPRVDSPLVLELAVESLRASEATHDDPEAGKWRWMVWVQWHALAVALAGLCSVRDTPLAMTAWLYVEKAYDRHSKQVADSRNGKLWRPVEKLYRKASAFRTGISESAIKTHKKSTGMSKAPQPEVDVSNLSLKDVMIPDTIASRQGYLTNPQPLQIQSHNTTNTGSSNAQMDIQWPAMPSQGADLQWMDWENIMQEISAVPGGMDLNEFDVPPNLDLMQNALPEPREWPFSQQQNTM</sequence>
<dbReference type="PANTHER" id="PTHR31001:SF50">
    <property type="entry name" value="ZN(II)2CYS6 TRANSCRIPTION FACTOR (EUROFUNG)"/>
    <property type="match status" value="1"/>
</dbReference>
<protein>
    <recommendedName>
        <fullName evidence="5">Zn(2)-C6 fungal-type domain-containing protein</fullName>
    </recommendedName>
</protein>
<dbReference type="SMART" id="SM00906">
    <property type="entry name" value="Fungal_trans"/>
    <property type="match status" value="1"/>
</dbReference>
<feature type="compositionally biased region" description="Polar residues" evidence="4">
    <location>
        <begin position="147"/>
        <end position="156"/>
    </location>
</feature>
<evidence type="ECO:0000256" key="3">
    <source>
        <dbReference type="ARBA" id="ARBA00023242"/>
    </source>
</evidence>
<dbReference type="GO" id="GO:0008270">
    <property type="term" value="F:zinc ion binding"/>
    <property type="evidence" value="ECO:0007669"/>
    <property type="project" value="InterPro"/>
</dbReference>
<dbReference type="PANTHER" id="PTHR31001">
    <property type="entry name" value="UNCHARACTERIZED TRANSCRIPTIONAL REGULATORY PROTEIN"/>
    <property type="match status" value="1"/>
</dbReference>
<feature type="domain" description="Zn(2)-C6 fungal-type" evidence="5">
    <location>
        <begin position="21"/>
        <end position="48"/>
    </location>
</feature>
<name>A0A139IIY0_9PEZI</name>